<dbReference type="InterPro" id="IPR003812">
    <property type="entry name" value="Fido"/>
</dbReference>
<protein>
    <submittedName>
        <fullName evidence="2">Toxin-antitoxin system, toxin component, Fic family</fullName>
    </submittedName>
</protein>
<organism evidence="2">
    <name type="scientific">metagenome</name>
    <dbReference type="NCBI Taxonomy" id="256318"/>
    <lineage>
        <taxon>unclassified sequences</taxon>
        <taxon>metagenomes</taxon>
    </lineage>
</organism>
<proteinExistence type="predicted"/>
<dbReference type="PANTHER" id="PTHR13504">
    <property type="entry name" value="FIDO DOMAIN-CONTAINING PROTEIN DDB_G0283145"/>
    <property type="match status" value="1"/>
</dbReference>
<feature type="domain" description="Fido" evidence="1">
    <location>
        <begin position="116"/>
        <end position="271"/>
    </location>
</feature>
<dbReference type="Gene3D" id="1.10.3290.10">
    <property type="entry name" value="Fido-like domain"/>
    <property type="match status" value="1"/>
</dbReference>
<accession>A0A2P2CIA4</accession>
<name>A0A2P2CIA4_9ZZZZ</name>
<reference evidence="2" key="1">
    <citation type="submission" date="2015-08" db="EMBL/GenBank/DDBJ databases">
        <authorList>
            <person name="Babu N.S."/>
            <person name="Beckwith C.J."/>
            <person name="Beseler K.G."/>
            <person name="Brison A."/>
            <person name="Carone J.V."/>
            <person name="Caskin T.P."/>
            <person name="Diamond M."/>
            <person name="Durham M.E."/>
            <person name="Foxe J.M."/>
            <person name="Go M."/>
            <person name="Henderson B.A."/>
            <person name="Jones I.B."/>
            <person name="McGettigan J.A."/>
            <person name="Micheletti S.J."/>
            <person name="Nasrallah M.E."/>
            <person name="Ortiz D."/>
            <person name="Piller C.R."/>
            <person name="Privatt S.R."/>
            <person name="Schneider S.L."/>
            <person name="Sharp S."/>
            <person name="Smith T.C."/>
            <person name="Stanton J.D."/>
            <person name="Ullery H.E."/>
            <person name="Wilson R.J."/>
            <person name="Serrano M.G."/>
            <person name="Buck G."/>
            <person name="Lee V."/>
            <person name="Wang Y."/>
            <person name="Carvalho R."/>
            <person name="Voegtly L."/>
            <person name="Shi R."/>
            <person name="Duckworth R."/>
            <person name="Johnson A."/>
            <person name="Loviza R."/>
            <person name="Walstead R."/>
            <person name="Shah Z."/>
            <person name="Kiflezghi M."/>
            <person name="Wade K."/>
            <person name="Ball S.L."/>
            <person name="Bradley K.W."/>
            <person name="Asai D.J."/>
            <person name="Bowman C.A."/>
            <person name="Russell D.A."/>
            <person name="Pope W.H."/>
            <person name="Jacobs-Sera D."/>
            <person name="Hendrix R.W."/>
            <person name="Hatfull G.F."/>
        </authorList>
    </citation>
    <scope>NUCLEOTIDE SEQUENCE</scope>
</reference>
<dbReference type="InterPro" id="IPR040198">
    <property type="entry name" value="Fido_containing"/>
</dbReference>
<gene>
    <name evidence="2" type="ORF">NOCA280122</name>
</gene>
<evidence type="ECO:0000313" key="2">
    <source>
        <dbReference type="EMBL" id="CUR60732.1"/>
    </source>
</evidence>
<sequence>MIFAFDHEVMIYAVPTLDDRDREVIEGIEQYRSQLRHFIGRPRRWQGLIRRNLRARAMRGSNSIEGYDVSLDDALAILEDDEEALTADQRTVLEVTGYRNAMTYVQQLADDPDFSLDQSLLRGLHFMMLGHDLDKSPGSYRRGAVYVRDDEAEEIVYEGPDADLVPSLMRELVEQLEALLSDPGCPIFVAAAMAHLNLVMIHPFRDGNGRMARCLQTLMLSRNQVLGQEFSSIEEWLGRNTFDYYEVLAKTGQGKWNPGNDATAWLRFNLMAHHMQAQTVWHRVQEADELWMKLEALATDRGFPDRSVQALYTGALGLRVRRIAYEEATGLEYATAGRDLRNLASAGLLLAKGETRGRYYMGSAELREIYGEVRAAHRGQIVDPYKTPPLDDQADDPLF</sequence>
<dbReference type="PANTHER" id="PTHR13504:SF38">
    <property type="entry name" value="FIDO DOMAIN-CONTAINING PROTEIN"/>
    <property type="match status" value="1"/>
</dbReference>
<dbReference type="SUPFAM" id="SSF140931">
    <property type="entry name" value="Fic-like"/>
    <property type="match status" value="1"/>
</dbReference>
<dbReference type="AlphaFoldDB" id="A0A2P2CIA4"/>
<dbReference type="InterPro" id="IPR036597">
    <property type="entry name" value="Fido-like_dom_sf"/>
</dbReference>
<evidence type="ECO:0000259" key="1">
    <source>
        <dbReference type="PROSITE" id="PS51459"/>
    </source>
</evidence>
<dbReference type="EMBL" id="CZKA01000078">
    <property type="protein sequence ID" value="CUR60732.1"/>
    <property type="molecule type" value="Genomic_DNA"/>
</dbReference>
<dbReference type="PROSITE" id="PS51459">
    <property type="entry name" value="FIDO"/>
    <property type="match status" value="1"/>
</dbReference>
<dbReference type="Pfam" id="PF02661">
    <property type="entry name" value="Fic"/>
    <property type="match status" value="1"/>
</dbReference>